<dbReference type="Pfam" id="PF00027">
    <property type="entry name" value="cNMP_binding"/>
    <property type="match status" value="1"/>
</dbReference>
<keyword evidence="1" id="KW-0805">Transcription regulation</keyword>
<evidence type="ECO:0000313" key="7">
    <source>
        <dbReference type="Proteomes" id="UP000019226"/>
    </source>
</evidence>
<dbReference type="InterPro" id="IPR014710">
    <property type="entry name" value="RmlC-like_jellyroll"/>
</dbReference>
<evidence type="ECO:0000256" key="1">
    <source>
        <dbReference type="ARBA" id="ARBA00023015"/>
    </source>
</evidence>
<dbReference type="EMBL" id="CP004350">
    <property type="protein sequence ID" value="AHI20181.1"/>
    <property type="molecule type" value="Genomic_DNA"/>
</dbReference>
<feature type="domain" description="HTH crp-type" evidence="5">
    <location>
        <begin position="161"/>
        <end position="229"/>
    </location>
</feature>
<evidence type="ECO:0000313" key="6">
    <source>
        <dbReference type="EMBL" id="AHI20181.1"/>
    </source>
</evidence>
<dbReference type="Pfam" id="PF13545">
    <property type="entry name" value="HTH_Crp_2"/>
    <property type="match status" value="1"/>
</dbReference>
<dbReference type="PROSITE" id="PS51063">
    <property type="entry name" value="HTH_CRP_2"/>
    <property type="match status" value="1"/>
</dbReference>
<dbReference type="InterPro" id="IPR018490">
    <property type="entry name" value="cNMP-bd_dom_sf"/>
</dbReference>
<evidence type="ECO:0000259" key="5">
    <source>
        <dbReference type="PROSITE" id="PS51063"/>
    </source>
</evidence>
<dbReference type="InterPro" id="IPR000595">
    <property type="entry name" value="cNMP-bd_dom"/>
</dbReference>
<proteinExistence type="predicted"/>
<dbReference type="PROSITE" id="PS50042">
    <property type="entry name" value="CNMP_BINDING_3"/>
    <property type="match status" value="1"/>
</dbReference>
<feature type="domain" description="Cyclic nucleotide-binding" evidence="4">
    <location>
        <begin position="20"/>
        <end position="143"/>
    </location>
</feature>
<keyword evidence="3" id="KW-0804">Transcription</keyword>
<protein>
    <recommendedName>
        <fullName evidence="8">Crp/Fnr family transcriptional regulator</fullName>
    </recommendedName>
</protein>
<organism evidence="6 7">
    <name type="scientific">Corynebacterium casei LMG S-19264</name>
    <dbReference type="NCBI Taxonomy" id="1285583"/>
    <lineage>
        <taxon>Bacteria</taxon>
        <taxon>Bacillati</taxon>
        <taxon>Actinomycetota</taxon>
        <taxon>Actinomycetes</taxon>
        <taxon>Mycobacteriales</taxon>
        <taxon>Corynebacteriaceae</taxon>
        <taxon>Corynebacterium</taxon>
    </lineage>
</organism>
<dbReference type="InterPro" id="IPR012318">
    <property type="entry name" value="HTH_CRP"/>
</dbReference>
<dbReference type="SMART" id="SM00100">
    <property type="entry name" value="cNMP"/>
    <property type="match status" value="1"/>
</dbReference>
<dbReference type="GeneID" id="82877757"/>
<reference evidence="7" key="1">
    <citation type="submission" date="2013-02" db="EMBL/GenBank/DDBJ databases">
        <title>The complete genome sequence of Corynebacterium casei LMG S-19264 (=DSM 44701).</title>
        <authorList>
            <person name="Ruckert C."/>
            <person name="Albersmeier A."/>
            <person name="Kalinowski J."/>
        </authorList>
    </citation>
    <scope>NUCLEOTIDE SEQUENCE [LARGE SCALE GENOMIC DNA]</scope>
    <source>
        <strain evidence="7">LMG S-19264</strain>
    </source>
</reference>
<dbReference type="CDD" id="cd00038">
    <property type="entry name" value="CAP_ED"/>
    <property type="match status" value="1"/>
</dbReference>
<evidence type="ECO:0000256" key="2">
    <source>
        <dbReference type="ARBA" id="ARBA00023125"/>
    </source>
</evidence>
<keyword evidence="7" id="KW-1185">Reference proteome</keyword>
<dbReference type="Gene3D" id="2.60.120.10">
    <property type="entry name" value="Jelly Rolls"/>
    <property type="match status" value="1"/>
</dbReference>
<sequence length="243" mass="27040">MATQTGGDVSALIGSLSPAVFRGFDEEEIARVSRCLGVQFRSLGDGEILARTGERRENIGIVIEGAVLARNIDADGDTLLLDVNRRGEVFGADILWTDDNRTHYTVSASGDCLVLLVGMDKILHAEGALCELRTRVVENLFSVMTEKNRKMEEHLRLVSLKSLRGRLQYFLRSKAQEFQSSTFTVRLSRQEMADHLHADRAALSRELSRMKADGLIDYYRNSFRLMDGDAVVTAADFALRPTA</sequence>
<accession>A0ABM5PQL3</accession>
<dbReference type="SUPFAM" id="SSF46785">
    <property type="entry name" value="Winged helix' DNA-binding domain"/>
    <property type="match status" value="1"/>
</dbReference>
<evidence type="ECO:0000259" key="4">
    <source>
        <dbReference type="PROSITE" id="PS50042"/>
    </source>
</evidence>
<evidence type="ECO:0008006" key="8">
    <source>
        <dbReference type="Google" id="ProtNLM"/>
    </source>
</evidence>
<name>A0ABM5PQL3_9CORY</name>
<dbReference type="SUPFAM" id="SSF51206">
    <property type="entry name" value="cAMP-binding domain-like"/>
    <property type="match status" value="1"/>
</dbReference>
<evidence type="ECO:0000256" key="3">
    <source>
        <dbReference type="ARBA" id="ARBA00023163"/>
    </source>
</evidence>
<dbReference type="Proteomes" id="UP000019226">
    <property type="component" value="Chromosome"/>
</dbReference>
<keyword evidence="2" id="KW-0238">DNA-binding</keyword>
<gene>
    <name evidence="6" type="ORF">CCASEI_08080</name>
</gene>
<dbReference type="InterPro" id="IPR036390">
    <property type="entry name" value="WH_DNA-bd_sf"/>
</dbReference>
<dbReference type="RefSeq" id="WP_025387633.1">
    <property type="nucleotide sequence ID" value="NZ_CP004350.1"/>
</dbReference>